<gene>
    <name evidence="4" type="ORF">PUND_02130</name>
</gene>
<dbReference type="PROSITE" id="PS50110">
    <property type="entry name" value="RESPONSE_REGULATORY"/>
    <property type="match status" value="1"/>
</dbReference>
<sequence length="431" mass="48621">MPEILTKTIQATIFSITGSKLQLPRTPMRTQLPNILVVDDSKAILIVMKAIFNELEMPEVTTCLSAVTALEKVKPDINFYDAIFTDLNMPEMDGMELIRNLGEIGYCGAIVIISEMDPKIISLAADLAKQHNVHLIGNLTKPVQLNQVNTLLAKIAQLNSHTLVKERPITKAKLINALKNNEITPYYQPKININNNQIQSVEVLARIVSNKNERVILPSRFISLAEQCDLINDITFTLFEKACNDLKQLKEQLGESLKLSFNMSPCQLNDLNCPNKLLLLLQKYGVLPSDVVVEITEQHALSSYTQLETLNRFRIFGFGISLDDFGTGFTNINQLKQLPFTEVKIDRSFISHIETDKFSQVVVSSLINMTNQEQLQLVAEGVERPEELAYLKHYQTDLTIQGFLFSCPKAKAEFISWAQHWIKTATKTNNN</sequence>
<keyword evidence="1" id="KW-0597">Phosphoprotein</keyword>
<name>A0ABN0NLW2_9GAMM</name>
<dbReference type="PANTHER" id="PTHR33121:SF70">
    <property type="entry name" value="SIGNALING PROTEIN YKOW"/>
    <property type="match status" value="1"/>
</dbReference>
<dbReference type="CDD" id="cd01948">
    <property type="entry name" value="EAL"/>
    <property type="match status" value="1"/>
</dbReference>
<evidence type="ECO:0000259" key="2">
    <source>
        <dbReference type="PROSITE" id="PS50110"/>
    </source>
</evidence>
<dbReference type="InterPro" id="IPR050706">
    <property type="entry name" value="Cyclic-di-GMP_PDE-like"/>
</dbReference>
<proteinExistence type="predicted"/>
<dbReference type="Proteomes" id="UP000016534">
    <property type="component" value="Unassembled WGS sequence"/>
</dbReference>
<dbReference type="PANTHER" id="PTHR33121">
    <property type="entry name" value="CYCLIC DI-GMP PHOSPHODIESTERASE PDEF"/>
    <property type="match status" value="1"/>
</dbReference>
<dbReference type="InterPro" id="IPR011006">
    <property type="entry name" value="CheY-like_superfamily"/>
</dbReference>
<evidence type="ECO:0000256" key="1">
    <source>
        <dbReference type="PROSITE-ProRule" id="PRU00169"/>
    </source>
</evidence>
<reference evidence="4" key="1">
    <citation type="journal article" date="2012" name="J. Bacteriol.">
        <title>Genome sequences of type strains of seven species of the marine bacterium Pseudoalteromonas.</title>
        <authorList>
            <person name="Xie B.B."/>
            <person name="Shu Y.L."/>
            <person name="Qin Q.L."/>
            <person name="Rong J.C."/>
            <person name="Zhang X.Y."/>
            <person name="Chen X.L."/>
            <person name="Shi M."/>
            <person name="He H.L."/>
            <person name="Zhou B.C."/>
            <person name="Zhang Y.Z."/>
        </authorList>
    </citation>
    <scope>NUCLEOTIDE SEQUENCE [LARGE SCALE GENOMIC DNA]</scope>
    <source>
        <strain evidence="4">NCIMB 2128</strain>
    </source>
</reference>
<feature type="modified residue" description="4-aspartylphosphate" evidence="1">
    <location>
        <position position="86"/>
    </location>
</feature>
<dbReference type="InterPro" id="IPR001789">
    <property type="entry name" value="Sig_transdc_resp-reg_receiver"/>
</dbReference>
<dbReference type="Gene3D" id="3.40.50.2300">
    <property type="match status" value="1"/>
</dbReference>
<evidence type="ECO:0000259" key="3">
    <source>
        <dbReference type="PROSITE" id="PS50883"/>
    </source>
</evidence>
<evidence type="ECO:0008006" key="6">
    <source>
        <dbReference type="Google" id="ProtNLM"/>
    </source>
</evidence>
<reference evidence="4" key="2">
    <citation type="submission" date="2013-04" db="EMBL/GenBank/DDBJ databases">
        <title>Genome sequence of Pseudoalteromonas undina.</title>
        <authorList>
            <person name="Xie B.-B."/>
            <person name="Rong J.-C."/>
            <person name="Qin Q.-L."/>
            <person name="Shu Y.-L."/>
            <person name="Zhang Y.-Z."/>
        </authorList>
    </citation>
    <scope>NUCLEOTIDE SEQUENCE</scope>
    <source>
        <strain evidence="4">NCIMB 2128</strain>
    </source>
</reference>
<dbReference type="InterPro" id="IPR001633">
    <property type="entry name" value="EAL_dom"/>
</dbReference>
<accession>A0ABN0NLW2</accession>
<dbReference type="SMART" id="SM00052">
    <property type="entry name" value="EAL"/>
    <property type="match status" value="1"/>
</dbReference>
<evidence type="ECO:0000313" key="4">
    <source>
        <dbReference type="EMBL" id="ERG62440.1"/>
    </source>
</evidence>
<comment type="caution">
    <text evidence="4">The sequence shown here is derived from an EMBL/GenBank/DDBJ whole genome shotgun (WGS) entry which is preliminary data.</text>
</comment>
<keyword evidence="5" id="KW-1185">Reference proteome</keyword>
<dbReference type="InterPro" id="IPR035919">
    <property type="entry name" value="EAL_sf"/>
</dbReference>
<dbReference type="SUPFAM" id="SSF52172">
    <property type="entry name" value="CheY-like"/>
    <property type="match status" value="1"/>
</dbReference>
<dbReference type="SUPFAM" id="SSF141868">
    <property type="entry name" value="EAL domain-like"/>
    <property type="match status" value="1"/>
</dbReference>
<dbReference type="Pfam" id="PF00072">
    <property type="entry name" value="Response_reg"/>
    <property type="match status" value="1"/>
</dbReference>
<feature type="domain" description="Response regulatory" evidence="2">
    <location>
        <begin position="34"/>
        <end position="156"/>
    </location>
</feature>
<organism evidence="4 5">
    <name type="scientific">Pseudoalteromonas undina</name>
    <dbReference type="NCBI Taxonomy" id="43660"/>
    <lineage>
        <taxon>Bacteria</taxon>
        <taxon>Pseudomonadati</taxon>
        <taxon>Pseudomonadota</taxon>
        <taxon>Gammaproteobacteria</taxon>
        <taxon>Alteromonadales</taxon>
        <taxon>Pseudoalteromonadaceae</taxon>
        <taxon>Pseudoalteromonas</taxon>
    </lineage>
</organism>
<dbReference type="Gene3D" id="3.20.20.450">
    <property type="entry name" value="EAL domain"/>
    <property type="match status" value="1"/>
</dbReference>
<feature type="domain" description="EAL" evidence="3">
    <location>
        <begin position="167"/>
        <end position="422"/>
    </location>
</feature>
<protein>
    <recommendedName>
        <fullName evidence="6">Diguanylate cyclase</fullName>
    </recommendedName>
</protein>
<dbReference type="PROSITE" id="PS50883">
    <property type="entry name" value="EAL"/>
    <property type="match status" value="1"/>
</dbReference>
<dbReference type="EMBL" id="AHCF02000005">
    <property type="protein sequence ID" value="ERG62440.1"/>
    <property type="molecule type" value="Genomic_DNA"/>
</dbReference>
<dbReference type="Pfam" id="PF00563">
    <property type="entry name" value="EAL"/>
    <property type="match status" value="1"/>
</dbReference>
<evidence type="ECO:0000313" key="5">
    <source>
        <dbReference type="Proteomes" id="UP000016534"/>
    </source>
</evidence>
<dbReference type="SMART" id="SM00448">
    <property type="entry name" value="REC"/>
    <property type="match status" value="1"/>
</dbReference>